<feature type="transmembrane region" description="Helical" evidence="2">
    <location>
        <begin position="172"/>
        <end position="197"/>
    </location>
</feature>
<feature type="transmembrane region" description="Helical" evidence="2">
    <location>
        <begin position="217"/>
        <end position="238"/>
    </location>
</feature>
<evidence type="ECO:0000256" key="2">
    <source>
        <dbReference type="SAM" id="Phobius"/>
    </source>
</evidence>
<dbReference type="EMBL" id="KD132984">
    <property type="protein sequence ID" value="EMS58413.1"/>
    <property type="molecule type" value="Genomic_DNA"/>
</dbReference>
<proteinExistence type="predicted"/>
<feature type="compositionally biased region" description="Low complexity" evidence="1">
    <location>
        <begin position="1"/>
        <end position="20"/>
    </location>
</feature>
<evidence type="ECO:0000313" key="3">
    <source>
        <dbReference type="EMBL" id="EMS58413.1"/>
    </source>
</evidence>
<organism evidence="3">
    <name type="scientific">Triticum urartu</name>
    <name type="common">Red wild einkorn</name>
    <name type="synonym">Crithodium urartu</name>
    <dbReference type="NCBI Taxonomy" id="4572"/>
    <lineage>
        <taxon>Eukaryota</taxon>
        <taxon>Viridiplantae</taxon>
        <taxon>Streptophyta</taxon>
        <taxon>Embryophyta</taxon>
        <taxon>Tracheophyta</taxon>
        <taxon>Spermatophyta</taxon>
        <taxon>Magnoliopsida</taxon>
        <taxon>Liliopsida</taxon>
        <taxon>Poales</taxon>
        <taxon>Poaceae</taxon>
        <taxon>BOP clade</taxon>
        <taxon>Pooideae</taxon>
        <taxon>Triticodae</taxon>
        <taxon>Triticeae</taxon>
        <taxon>Triticinae</taxon>
        <taxon>Triticum</taxon>
    </lineage>
</organism>
<keyword evidence="2" id="KW-0472">Membrane</keyword>
<name>M7Z5I6_TRIUA</name>
<keyword evidence="2" id="KW-0812">Transmembrane</keyword>
<gene>
    <name evidence="3" type="ORF">TRIUR3_09201</name>
</gene>
<keyword evidence="2" id="KW-1133">Transmembrane helix</keyword>
<reference evidence="3" key="1">
    <citation type="journal article" date="2013" name="Nature">
        <title>Draft genome of the wheat A-genome progenitor Triticum urartu.</title>
        <authorList>
            <person name="Ling H.Q."/>
            <person name="Zhao S."/>
            <person name="Liu D."/>
            <person name="Wang J."/>
            <person name="Sun H."/>
            <person name="Zhang C."/>
            <person name="Fan H."/>
            <person name="Li D."/>
            <person name="Dong L."/>
            <person name="Tao Y."/>
            <person name="Gao C."/>
            <person name="Wu H."/>
            <person name="Li Y."/>
            <person name="Cui Y."/>
            <person name="Guo X."/>
            <person name="Zheng S."/>
            <person name="Wang B."/>
            <person name="Yu K."/>
            <person name="Liang Q."/>
            <person name="Yang W."/>
            <person name="Lou X."/>
            <person name="Chen J."/>
            <person name="Feng M."/>
            <person name="Jian J."/>
            <person name="Zhang X."/>
            <person name="Luo G."/>
            <person name="Jiang Y."/>
            <person name="Liu J."/>
            <person name="Wang Z."/>
            <person name="Sha Y."/>
            <person name="Zhang B."/>
            <person name="Wu H."/>
            <person name="Tang D."/>
            <person name="Shen Q."/>
            <person name="Xue P."/>
            <person name="Zou S."/>
            <person name="Wang X."/>
            <person name="Liu X."/>
            <person name="Wang F."/>
            <person name="Yang Y."/>
            <person name="An X."/>
            <person name="Dong Z."/>
            <person name="Zhang K."/>
            <person name="Zhang X."/>
            <person name="Luo M.C."/>
            <person name="Dvorak J."/>
            <person name="Tong Y."/>
            <person name="Wang J."/>
            <person name="Yang H."/>
            <person name="Li Z."/>
            <person name="Wang D."/>
            <person name="Zhang A."/>
            <person name="Wang J."/>
        </authorList>
    </citation>
    <scope>NUCLEOTIDE SEQUENCE</scope>
</reference>
<sequence>MTASSSGSPPPASAAARYLSPSPPPLPRLSTLSTIRQRLRPRVQLPAMLICEFLNKQKRKLQMPEEYSTMVCGQEISIRPIHGVDASALATLASLIVSLLCLILTVKVAWELTSLYLWRLALARSRAEAFRLLSVRPFEPPVLAQLALRAERVFHAKYGGRRSRCQVAVLRLLQFSVAVTMVDMVLACTSAFTPFTLGRIILLCTGEFDSFAATPSVLLVGYWFIFSLALGATFAWVLHTTGGVFPRLARGFRALCRLPELAWDFCVYDLDKYVVDEPIVIGQRLEDVADDVDAVSHVEVTEGCIGRIG</sequence>
<dbReference type="STRING" id="4572.M7Z5I6"/>
<accession>M7Z5I6</accession>
<evidence type="ECO:0000256" key="1">
    <source>
        <dbReference type="SAM" id="MobiDB-lite"/>
    </source>
</evidence>
<dbReference type="AlphaFoldDB" id="M7Z5I6"/>
<feature type="transmembrane region" description="Helical" evidence="2">
    <location>
        <begin position="88"/>
        <end position="110"/>
    </location>
</feature>
<protein>
    <submittedName>
        <fullName evidence="3">Uncharacterized protein</fullName>
    </submittedName>
</protein>
<feature type="region of interest" description="Disordered" evidence="1">
    <location>
        <begin position="1"/>
        <end position="25"/>
    </location>
</feature>